<evidence type="ECO:0000256" key="4">
    <source>
        <dbReference type="ARBA" id="ARBA00022729"/>
    </source>
</evidence>
<evidence type="ECO:0000256" key="6">
    <source>
        <dbReference type="ARBA" id="ARBA00022963"/>
    </source>
</evidence>
<dbReference type="PANTHER" id="PTHR45650:SF79">
    <property type="entry name" value="GDSL ESTERASE_LIPASE 7"/>
    <property type="match status" value="1"/>
</dbReference>
<dbReference type="CDD" id="cd01837">
    <property type="entry name" value="SGNH_plant_lipase_like"/>
    <property type="match status" value="1"/>
</dbReference>
<name>A0ABR2MXL3_9ASPA</name>
<evidence type="ECO:0000256" key="7">
    <source>
        <dbReference type="ARBA" id="ARBA00023098"/>
    </source>
</evidence>
<proteinExistence type="inferred from homology"/>
<gene>
    <name evidence="9" type="primary">GLIP7</name>
    <name evidence="9" type="ORF">KSP40_PGU005503</name>
</gene>
<comment type="similarity">
    <text evidence="2">Belongs to the 'GDSL' lipolytic enzyme family.</text>
</comment>
<evidence type="ECO:0000256" key="8">
    <source>
        <dbReference type="SAM" id="SignalP"/>
    </source>
</evidence>
<accession>A0ABR2MXL3</accession>
<protein>
    <submittedName>
        <fullName evidence="9">GDSL esterase/lipase 7</fullName>
    </submittedName>
</protein>
<dbReference type="EMBL" id="JBBWWR010000003">
    <property type="protein sequence ID" value="KAK8968940.1"/>
    <property type="molecule type" value="Genomic_DNA"/>
</dbReference>
<evidence type="ECO:0000313" key="9">
    <source>
        <dbReference type="EMBL" id="KAK8968940.1"/>
    </source>
</evidence>
<keyword evidence="10" id="KW-1185">Reference proteome</keyword>
<dbReference type="InterPro" id="IPR001087">
    <property type="entry name" value="GDSL"/>
</dbReference>
<evidence type="ECO:0000256" key="3">
    <source>
        <dbReference type="ARBA" id="ARBA00022525"/>
    </source>
</evidence>
<dbReference type="SUPFAM" id="SSF52266">
    <property type="entry name" value="SGNH hydrolase"/>
    <property type="match status" value="1"/>
</dbReference>
<dbReference type="InterPro" id="IPR051238">
    <property type="entry name" value="GDSL_esterase/lipase"/>
</dbReference>
<sequence length="457" mass="50263">MERKSGAGFFIFSPFLFPLLFLPISECRRSPAMFIFGDSLIDNGNNNFIPTMARANYFPYGIDYGFPTGRFCNGFTVTDYGGSVLHSPPLPFAKLLGLPFPIPYLSLQSKSPEILQGVNYASAAAGILDATGRHYGARITFNGQVSLFEKTLNTQFASLMPNLAKLLDYITSSIFIINIGSNDYINNYLLPGLYTSSIEYAGDAFADLLINNLERQLMSLYRLGARKIVLVGIGPLGCIPSQLFQHNSTDGGCVDSVNKQVSLYNERLEPLLRRLNSTLPGSFFVYENIYGTFMDMIQKPARYGMTSWSVIPHVMSNADSRVATRTGFRERNQACCGNGRYGGQLSCLPLQTPCLRRDQFIFWDSFHPTQAANKIVAERCYTPSGTDCHPISAYHLAQLKDRVTLANIMEAVIERLLSRLRLGASSLSTVASPSMLGTSAPADFGGGWGGGLFLEVC</sequence>
<keyword evidence="6" id="KW-0442">Lipid degradation</keyword>
<dbReference type="Pfam" id="PF00657">
    <property type="entry name" value="Lipase_GDSL"/>
    <property type="match status" value="1"/>
</dbReference>
<keyword evidence="7" id="KW-0443">Lipid metabolism</keyword>
<feature type="signal peptide" evidence="8">
    <location>
        <begin position="1"/>
        <end position="27"/>
    </location>
</feature>
<reference evidence="9 10" key="1">
    <citation type="journal article" date="2022" name="Nat. Plants">
        <title>Genomes of leafy and leafless Platanthera orchids illuminate the evolution of mycoheterotrophy.</title>
        <authorList>
            <person name="Li M.H."/>
            <person name="Liu K.W."/>
            <person name="Li Z."/>
            <person name="Lu H.C."/>
            <person name="Ye Q.L."/>
            <person name="Zhang D."/>
            <person name="Wang J.Y."/>
            <person name="Li Y.F."/>
            <person name="Zhong Z.M."/>
            <person name="Liu X."/>
            <person name="Yu X."/>
            <person name="Liu D.K."/>
            <person name="Tu X.D."/>
            <person name="Liu B."/>
            <person name="Hao Y."/>
            <person name="Liao X.Y."/>
            <person name="Jiang Y.T."/>
            <person name="Sun W.H."/>
            <person name="Chen J."/>
            <person name="Chen Y.Q."/>
            <person name="Ai Y."/>
            <person name="Zhai J.W."/>
            <person name="Wu S.S."/>
            <person name="Zhou Z."/>
            <person name="Hsiao Y.Y."/>
            <person name="Wu W.L."/>
            <person name="Chen Y.Y."/>
            <person name="Lin Y.F."/>
            <person name="Hsu J.L."/>
            <person name="Li C.Y."/>
            <person name="Wang Z.W."/>
            <person name="Zhao X."/>
            <person name="Zhong W.Y."/>
            <person name="Ma X.K."/>
            <person name="Ma L."/>
            <person name="Huang J."/>
            <person name="Chen G.Z."/>
            <person name="Huang M.Z."/>
            <person name="Huang L."/>
            <person name="Peng D.H."/>
            <person name="Luo Y.B."/>
            <person name="Zou S.Q."/>
            <person name="Chen S.P."/>
            <person name="Lan S."/>
            <person name="Tsai W.C."/>
            <person name="Van de Peer Y."/>
            <person name="Liu Z.J."/>
        </authorList>
    </citation>
    <scope>NUCLEOTIDE SEQUENCE [LARGE SCALE GENOMIC DNA]</scope>
    <source>
        <strain evidence="9">Lor288</strain>
    </source>
</reference>
<dbReference type="Gene3D" id="3.40.50.1110">
    <property type="entry name" value="SGNH hydrolase"/>
    <property type="match status" value="1"/>
</dbReference>
<dbReference type="InterPro" id="IPR035669">
    <property type="entry name" value="SGNH_plant_lipase-like"/>
</dbReference>
<evidence type="ECO:0000256" key="2">
    <source>
        <dbReference type="ARBA" id="ARBA00008668"/>
    </source>
</evidence>
<comment type="caution">
    <text evidence="9">The sequence shown here is derived from an EMBL/GenBank/DDBJ whole genome shotgun (WGS) entry which is preliminary data.</text>
</comment>
<dbReference type="PANTHER" id="PTHR45650">
    <property type="entry name" value="GDSL-LIKE LIPASE/ACYLHYDROLASE-RELATED"/>
    <property type="match status" value="1"/>
</dbReference>
<keyword evidence="4 8" id="KW-0732">Signal</keyword>
<evidence type="ECO:0000313" key="10">
    <source>
        <dbReference type="Proteomes" id="UP001412067"/>
    </source>
</evidence>
<keyword evidence="3" id="KW-0964">Secreted</keyword>
<evidence type="ECO:0000256" key="1">
    <source>
        <dbReference type="ARBA" id="ARBA00004613"/>
    </source>
</evidence>
<dbReference type="Proteomes" id="UP001412067">
    <property type="component" value="Unassembled WGS sequence"/>
</dbReference>
<feature type="chain" id="PRO_5046775975" evidence="8">
    <location>
        <begin position="28"/>
        <end position="457"/>
    </location>
</feature>
<dbReference type="InterPro" id="IPR036514">
    <property type="entry name" value="SGNH_hydro_sf"/>
</dbReference>
<comment type="subcellular location">
    <subcellularLocation>
        <location evidence="1">Secreted</location>
    </subcellularLocation>
</comment>
<keyword evidence="5" id="KW-0378">Hydrolase</keyword>
<organism evidence="9 10">
    <name type="scientific">Platanthera guangdongensis</name>
    <dbReference type="NCBI Taxonomy" id="2320717"/>
    <lineage>
        <taxon>Eukaryota</taxon>
        <taxon>Viridiplantae</taxon>
        <taxon>Streptophyta</taxon>
        <taxon>Embryophyta</taxon>
        <taxon>Tracheophyta</taxon>
        <taxon>Spermatophyta</taxon>
        <taxon>Magnoliopsida</taxon>
        <taxon>Liliopsida</taxon>
        <taxon>Asparagales</taxon>
        <taxon>Orchidaceae</taxon>
        <taxon>Orchidoideae</taxon>
        <taxon>Orchideae</taxon>
        <taxon>Orchidinae</taxon>
        <taxon>Platanthera</taxon>
    </lineage>
</organism>
<evidence type="ECO:0000256" key="5">
    <source>
        <dbReference type="ARBA" id="ARBA00022801"/>
    </source>
</evidence>